<reference evidence="10" key="1">
    <citation type="submission" date="2020-10" db="EMBL/GenBank/DDBJ databases">
        <authorList>
            <person name="Gilroy R."/>
        </authorList>
    </citation>
    <scope>NUCLEOTIDE SEQUENCE</scope>
    <source>
        <strain evidence="10">CHK187-14744</strain>
    </source>
</reference>
<evidence type="ECO:0000256" key="7">
    <source>
        <dbReference type="ARBA" id="ARBA00023136"/>
    </source>
</evidence>
<keyword evidence="6 9" id="KW-1133">Transmembrane helix</keyword>
<dbReference type="GO" id="GO:0032217">
    <property type="term" value="F:riboflavin transmembrane transporter activity"/>
    <property type="evidence" value="ECO:0007669"/>
    <property type="project" value="UniProtKB-UniRule"/>
</dbReference>
<comment type="subcellular location">
    <subcellularLocation>
        <location evidence="1">Cell membrane</location>
        <topology evidence="1">Multi-pass membrane protein</topology>
    </subcellularLocation>
</comment>
<organism evidence="10 11">
    <name type="scientific">Candidatus Onthocola gallistercoris</name>
    <dbReference type="NCBI Taxonomy" id="2840876"/>
    <lineage>
        <taxon>Bacteria</taxon>
        <taxon>Bacillati</taxon>
        <taxon>Bacillota</taxon>
        <taxon>Bacilli</taxon>
        <taxon>Candidatus Onthocola</taxon>
    </lineage>
</organism>
<evidence type="ECO:0000313" key="11">
    <source>
        <dbReference type="Proteomes" id="UP000824164"/>
    </source>
</evidence>
<keyword evidence="3 8" id="KW-0813">Transport</keyword>
<dbReference type="PANTHER" id="PTHR38438:SF1">
    <property type="entry name" value="RIBOFLAVIN TRANSPORTER RIBU"/>
    <property type="match status" value="1"/>
</dbReference>
<keyword evidence="4 8" id="KW-1003">Cell membrane</keyword>
<dbReference type="AlphaFoldDB" id="A0A9D1HJ13"/>
<evidence type="ECO:0000313" key="10">
    <source>
        <dbReference type="EMBL" id="HIU03834.1"/>
    </source>
</evidence>
<accession>A0A9D1HJ13</accession>
<feature type="transmembrane region" description="Helical" evidence="9">
    <location>
        <begin position="164"/>
        <end position="191"/>
    </location>
</feature>
<protein>
    <recommendedName>
        <fullName evidence="8">Riboflavin transporter</fullName>
    </recommendedName>
</protein>
<dbReference type="PANTHER" id="PTHR38438">
    <property type="entry name" value="RIBOFLAVIN TRANSPORTER RIBU"/>
    <property type="match status" value="1"/>
</dbReference>
<evidence type="ECO:0000256" key="5">
    <source>
        <dbReference type="ARBA" id="ARBA00022692"/>
    </source>
</evidence>
<dbReference type="GO" id="GO:0005886">
    <property type="term" value="C:plasma membrane"/>
    <property type="evidence" value="ECO:0007669"/>
    <property type="project" value="UniProtKB-SubCell"/>
</dbReference>
<evidence type="ECO:0000256" key="6">
    <source>
        <dbReference type="ARBA" id="ARBA00022989"/>
    </source>
</evidence>
<sequence length="201" mass="21878">MEAKKVMFSTRTMVTVGLLSALAYVLMLLESPAYIGFLRIEFSDVPAVVGGLSFGPAAGVFIELVKNLLKVISNTKTIGAGELANLIVGCAYVLPLCVIYRKFRSKYNLLVGFVAGTVTMCLAGIVANYFITLPFYSQMFGGMDSLIDMVGRLTPGFLPKIDSLWSIVIIGITPFNVVKGILISVVSFYVYKIVRRPLQAQ</sequence>
<name>A0A9D1HJ13_9FIRM</name>
<feature type="transmembrane region" description="Helical" evidence="9">
    <location>
        <begin position="12"/>
        <end position="29"/>
    </location>
</feature>
<proteinExistence type="inferred from homology"/>
<gene>
    <name evidence="10" type="ORF">IAB63_11350</name>
</gene>
<feature type="transmembrane region" description="Helical" evidence="9">
    <location>
        <begin position="83"/>
        <end position="100"/>
    </location>
</feature>
<dbReference type="InterPro" id="IPR025720">
    <property type="entry name" value="RibU"/>
</dbReference>
<dbReference type="Proteomes" id="UP000824164">
    <property type="component" value="Unassembled WGS sequence"/>
</dbReference>
<comment type="function">
    <text evidence="8">Probably a riboflavin-binding protein that interacts with the energy-coupling factor (ECF) ABC-transporter complex.</text>
</comment>
<comment type="similarity">
    <text evidence="2 8">Belongs to the prokaryotic riboflavin transporter (P-RFT) (TC 2.A.87) family.</text>
</comment>
<evidence type="ECO:0000256" key="3">
    <source>
        <dbReference type="ARBA" id="ARBA00022448"/>
    </source>
</evidence>
<evidence type="ECO:0000256" key="9">
    <source>
        <dbReference type="SAM" id="Phobius"/>
    </source>
</evidence>
<evidence type="ECO:0000256" key="2">
    <source>
        <dbReference type="ARBA" id="ARBA00005540"/>
    </source>
</evidence>
<dbReference type="Pfam" id="PF12822">
    <property type="entry name" value="ECF_trnsprt"/>
    <property type="match status" value="1"/>
</dbReference>
<reference evidence="10" key="2">
    <citation type="journal article" date="2021" name="PeerJ">
        <title>Extensive microbial diversity within the chicken gut microbiome revealed by metagenomics and culture.</title>
        <authorList>
            <person name="Gilroy R."/>
            <person name="Ravi A."/>
            <person name="Getino M."/>
            <person name="Pursley I."/>
            <person name="Horton D.L."/>
            <person name="Alikhan N.F."/>
            <person name="Baker D."/>
            <person name="Gharbi K."/>
            <person name="Hall N."/>
            <person name="Watson M."/>
            <person name="Adriaenssens E.M."/>
            <person name="Foster-Nyarko E."/>
            <person name="Jarju S."/>
            <person name="Secka A."/>
            <person name="Antonio M."/>
            <person name="Oren A."/>
            <person name="Chaudhuri R.R."/>
            <person name="La Ragione R."/>
            <person name="Hildebrand F."/>
            <person name="Pallen M.J."/>
        </authorList>
    </citation>
    <scope>NUCLEOTIDE SEQUENCE</scope>
    <source>
        <strain evidence="10">CHK187-14744</strain>
    </source>
</reference>
<dbReference type="EMBL" id="DVLT01000075">
    <property type="protein sequence ID" value="HIU03834.1"/>
    <property type="molecule type" value="Genomic_DNA"/>
</dbReference>
<dbReference type="PIRSF" id="PIRSF037778">
    <property type="entry name" value="UCP037778_transp_RibU"/>
    <property type="match status" value="1"/>
</dbReference>
<evidence type="ECO:0000256" key="1">
    <source>
        <dbReference type="ARBA" id="ARBA00004651"/>
    </source>
</evidence>
<comment type="caution">
    <text evidence="10">The sequence shown here is derived from an EMBL/GenBank/DDBJ whole genome shotgun (WGS) entry which is preliminary data.</text>
</comment>
<evidence type="ECO:0000256" key="8">
    <source>
        <dbReference type="PIRNR" id="PIRNR037778"/>
    </source>
</evidence>
<feature type="transmembrane region" description="Helical" evidence="9">
    <location>
        <begin position="107"/>
        <end position="131"/>
    </location>
</feature>
<evidence type="ECO:0000256" key="4">
    <source>
        <dbReference type="ARBA" id="ARBA00022475"/>
    </source>
</evidence>
<keyword evidence="7 8" id="KW-0472">Membrane</keyword>
<keyword evidence="5 9" id="KW-0812">Transmembrane</keyword>
<dbReference type="InterPro" id="IPR024529">
    <property type="entry name" value="ECF_trnsprt_substrate-spec"/>
</dbReference>
<dbReference type="Gene3D" id="1.10.1760.20">
    <property type="match status" value="1"/>
</dbReference>